<evidence type="ECO:0000259" key="11">
    <source>
        <dbReference type="PROSITE" id="PS50109"/>
    </source>
</evidence>
<dbReference type="GO" id="GO:0005886">
    <property type="term" value="C:plasma membrane"/>
    <property type="evidence" value="ECO:0007669"/>
    <property type="project" value="UniProtKB-SubCell"/>
</dbReference>
<keyword evidence="6" id="KW-0808">Transferase</keyword>
<dbReference type="GO" id="GO:0005524">
    <property type="term" value="F:ATP binding"/>
    <property type="evidence" value="ECO:0007669"/>
    <property type="project" value="UniProtKB-KW"/>
</dbReference>
<evidence type="ECO:0000313" key="12">
    <source>
        <dbReference type="EMBL" id="KEO52591.1"/>
    </source>
</evidence>
<keyword evidence="5" id="KW-0597">Phosphoprotein</keyword>
<dbReference type="PANTHER" id="PTHR44936:SF10">
    <property type="entry name" value="SENSOR PROTEIN RSTB"/>
    <property type="match status" value="1"/>
</dbReference>
<dbReference type="InterPro" id="IPR036890">
    <property type="entry name" value="HATPase_C_sf"/>
</dbReference>
<name>A0A074J550_9RHOB</name>
<evidence type="ECO:0000256" key="2">
    <source>
        <dbReference type="ARBA" id="ARBA00004651"/>
    </source>
</evidence>
<comment type="caution">
    <text evidence="12">The sequence shown here is derived from an EMBL/GenBank/DDBJ whole genome shotgun (WGS) entry which is preliminary data.</text>
</comment>
<dbReference type="InterPro" id="IPR003661">
    <property type="entry name" value="HisK_dim/P_dom"/>
</dbReference>
<evidence type="ECO:0000313" key="13">
    <source>
        <dbReference type="Proteomes" id="UP000027432"/>
    </source>
</evidence>
<dbReference type="STRING" id="1353537.TP2_06545"/>
<comment type="subcellular location">
    <subcellularLocation>
        <location evidence="2">Cell membrane</location>
        <topology evidence="2">Multi-pass membrane protein</topology>
    </subcellularLocation>
</comment>
<evidence type="ECO:0000256" key="1">
    <source>
        <dbReference type="ARBA" id="ARBA00000085"/>
    </source>
</evidence>
<evidence type="ECO:0000256" key="4">
    <source>
        <dbReference type="ARBA" id="ARBA00022475"/>
    </source>
</evidence>
<dbReference type="PROSITE" id="PS50109">
    <property type="entry name" value="HIS_KIN"/>
    <property type="match status" value="1"/>
</dbReference>
<keyword evidence="10" id="KW-1133">Transmembrane helix</keyword>
<comment type="catalytic activity">
    <reaction evidence="1">
        <text>ATP + protein L-histidine = ADP + protein N-phospho-L-histidine.</text>
        <dbReference type="EC" id="2.7.13.3"/>
    </reaction>
</comment>
<keyword evidence="10" id="KW-0472">Membrane</keyword>
<dbReference type="InterPro" id="IPR050980">
    <property type="entry name" value="2C_sensor_his_kinase"/>
</dbReference>
<keyword evidence="7" id="KW-0547">Nucleotide-binding</keyword>
<gene>
    <name evidence="12" type="ORF">TP2_06545</name>
</gene>
<dbReference type="RefSeq" id="WP_051692422.1">
    <property type="nucleotide sequence ID" value="NZ_AUND01000023.1"/>
</dbReference>
<dbReference type="InterPro" id="IPR004358">
    <property type="entry name" value="Sig_transdc_His_kin-like_C"/>
</dbReference>
<keyword evidence="4" id="KW-1003">Cell membrane</keyword>
<dbReference type="EMBL" id="AUND01000023">
    <property type="protein sequence ID" value="KEO52591.1"/>
    <property type="molecule type" value="Genomic_DNA"/>
</dbReference>
<dbReference type="PANTHER" id="PTHR44936">
    <property type="entry name" value="SENSOR PROTEIN CREC"/>
    <property type="match status" value="1"/>
</dbReference>
<dbReference type="Gene3D" id="1.10.287.130">
    <property type="match status" value="1"/>
</dbReference>
<evidence type="ECO:0000256" key="9">
    <source>
        <dbReference type="ARBA" id="ARBA00022840"/>
    </source>
</evidence>
<dbReference type="Proteomes" id="UP000027432">
    <property type="component" value="Unassembled WGS sequence"/>
</dbReference>
<dbReference type="EC" id="2.7.13.3" evidence="3"/>
<evidence type="ECO:0000256" key="10">
    <source>
        <dbReference type="SAM" id="Phobius"/>
    </source>
</evidence>
<evidence type="ECO:0000256" key="8">
    <source>
        <dbReference type="ARBA" id="ARBA00022777"/>
    </source>
</evidence>
<reference evidence="12 13" key="1">
    <citation type="submission" date="2013-07" db="EMBL/GenBank/DDBJ databases">
        <title>Thioclava pacifica DSM 10166 Genome Sequencing.</title>
        <authorList>
            <person name="Lai Q."/>
            <person name="Shao Z."/>
        </authorList>
    </citation>
    <scope>NUCLEOTIDE SEQUENCE [LARGE SCALE GENOMIC DNA]</scope>
    <source>
        <strain evidence="12 13">DSM 10166</strain>
    </source>
</reference>
<feature type="transmembrane region" description="Helical" evidence="10">
    <location>
        <begin position="187"/>
        <end position="208"/>
    </location>
</feature>
<dbReference type="InterPro" id="IPR003594">
    <property type="entry name" value="HATPase_dom"/>
</dbReference>
<dbReference type="PRINTS" id="PR00344">
    <property type="entry name" value="BCTRLSENSOR"/>
</dbReference>
<dbReference type="CDD" id="cd00075">
    <property type="entry name" value="HATPase"/>
    <property type="match status" value="1"/>
</dbReference>
<dbReference type="Gene3D" id="3.30.565.10">
    <property type="entry name" value="Histidine kinase-like ATPase, C-terminal domain"/>
    <property type="match status" value="1"/>
</dbReference>
<dbReference type="CDD" id="cd00082">
    <property type="entry name" value="HisKA"/>
    <property type="match status" value="1"/>
</dbReference>
<feature type="domain" description="Histidine kinase" evidence="11">
    <location>
        <begin position="265"/>
        <end position="483"/>
    </location>
</feature>
<dbReference type="InterPro" id="IPR005467">
    <property type="entry name" value="His_kinase_dom"/>
</dbReference>
<dbReference type="AlphaFoldDB" id="A0A074J550"/>
<sequence>MRALPHPSLRAMAAFWIGAAFLAGVAAAWLWFGSQNAWREHLLRADRDGQLLFAAIETGAGMPKDLQAYPLTKPDADLAEKAQFISLSDAPRPALLTHIPVAGLHPSGTNMPQLVVEAISSDLSYPVGRLTTRPDMAAQEMLGQIVRLLSTYCGDPLVVLRSSGGTWYRLNGSALWSCQAAPPDRRIAAMALGGFALLALLVGASRIAHRFSDFASQLHDRQLRGGPDAYEREGPAELAAIVEAVNLHLDRERQRLSKRLMVLSGVSHDLGSPATRLRLRAALIEDEALRNRFAADIERMTEMIDGVLAYTRSELNVETPRQLSLSALVEALVDDYRDAGQPVELCPIEPVRTEGARSLFSSRVGHGELSERQILVTARPIALQRAISNLIDNALKYGRRAHVSLEADAQRAQIVVEDEGGETRPDVMAALTAPFERGPQEAQVSGHGLGLTIAATVAEGHGGNLSFAQGARGLRVTLTIARG</sequence>
<keyword evidence="13" id="KW-1185">Reference proteome</keyword>
<protein>
    <recommendedName>
        <fullName evidence="3">histidine kinase</fullName>
        <ecNumber evidence="3">2.7.13.3</ecNumber>
    </recommendedName>
</protein>
<dbReference type="GO" id="GO:0000155">
    <property type="term" value="F:phosphorelay sensor kinase activity"/>
    <property type="evidence" value="ECO:0007669"/>
    <property type="project" value="InterPro"/>
</dbReference>
<dbReference type="InterPro" id="IPR036097">
    <property type="entry name" value="HisK_dim/P_sf"/>
</dbReference>
<dbReference type="SMART" id="SM00387">
    <property type="entry name" value="HATPase_c"/>
    <property type="match status" value="1"/>
</dbReference>
<proteinExistence type="predicted"/>
<accession>A0A074J550</accession>
<dbReference type="SUPFAM" id="SSF55874">
    <property type="entry name" value="ATPase domain of HSP90 chaperone/DNA topoisomerase II/histidine kinase"/>
    <property type="match status" value="1"/>
</dbReference>
<keyword evidence="10" id="KW-0812">Transmembrane</keyword>
<evidence type="ECO:0000256" key="6">
    <source>
        <dbReference type="ARBA" id="ARBA00022679"/>
    </source>
</evidence>
<evidence type="ECO:0000256" key="7">
    <source>
        <dbReference type="ARBA" id="ARBA00022741"/>
    </source>
</evidence>
<evidence type="ECO:0000256" key="3">
    <source>
        <dbReference type="ARBA" id="ARBA00012438"/>
    </source>
</evidence>
<dbReference type="SMART" id="SM00388">
    <property type="entry name" value="HisKA"/>
    <property type="match status" value="1"/>
</dbReference>
<keyword evidence="8" id="KW-0418">Kinase</keyword>
<dbReference type="SUPFAM" id="SSF47384">
    <property type="entry name" value="Homodimeric domain of signal transducing histidine kinase"/>
    <property type="match status" value="1"/>
</dbReference>
<feature type="transmembrane region" description="Helical" evidence="10">
    <location>
        <begin position="12"/>
        <end position="32"/>
    </location>
</feature>
<organism evidence="12 13">
    <name type="scientific">Thioclava pacifica DSM 10166</name>
    <dbReference type="NCBI Taxonomy" id="1353537"/>
    <lineage>
        <taxon>Bacteria</taxon>
        <taxon>Pseudomonadati</taxon>
        <taxon>Pseudomonadota</taxon>
        <taxon>Alphaproteobacteria</taxon>
        <taxon>Rhodobacterales</taxon>
        <taxon>Paracoccaceae</taxon>
        <taxon>Thioclava</taxon>
    </lineage>
</organism>
<dbReference type="Pfam" id="PF02518">
    <property type="entry name" value="HATPase_c"/>
    <property type="match status" value="1"/>
</dbReference>
<keyword evidence="9" id="KW-0067">ATP-binding</keyword>
<evidence type="ECO:0000256" key="5">
    <source>
        <dbReference type="ARBA" id="ARBA00022553"/>
    </source>
</evidence>
<dbReference type="eggNOG" id="COG2205">
    <property type="taxonomic scope" value="Bacteria"/>
</dbReference>